<reference evidence="3" key="1">
    <citation type="journal article" name="Sci. Rep.">
        <title>Comparative mitochondrial genome analysis reveals intron dynamics and gene rearrangements in two Trametes species.</title>
        <authorList>
            <person name="Chen C."/>
            <person name="Li Q."/>
            <person name="Fu R."/>
            <person name="Wang J."/>
            <person name="Deng G."/>
            <person name="Chen X."/>
            <person name="Lu D."/>
        </authorList>
    </citation>
    <scope>NUCLEOTIDE SEQUENCE</scope>
</reference>
<gene>
    <name evidence="3" type="primary">orf215</name>
</gene>
<keyword evidence="3" id="KW-0378">Hydrolase</keyword>
<evidence type="ECO:0000313" key="3">
    <source>
        <dbReference type="EMBL" id="QPF23656.1"/>
    </source>
</evidence>
<geneLocation type="mitochondrion" evidence="3"/>
<dbReference type="InterPro" id="IPR027434">
    <property type="entry name" value="Homing_endonucl"/>
</dbReference>
<dbReference type="SUPFAM" id="SSF55608">
    <property type="entry name" value="Homing endonucleases"/>
    <property type="match status" value="1"/>
</dbReference>
<evidence type="ECO:0000256" key="1">
    <source>
        <dbReference type="ARBA" id="ARBA00002670"/>
    </source>
</evidence>
<dbReference type="Pfam" id="PF00961">
    <property type="entry name" value="LAGLIDADG_1"/>
    <property type="match status" value="1"/>
</dbReference>
<keyword evidence="3" id="KW-0540">Nuclease</keyword>
<proteinExistence type="predicted"/>
<dbReference type="GO" id="GO:0004519">
    <property type="term" value="F:endonuclease activity"/>
    <property type="evidence" value="ECO:0007669"/>
    <property type="project" value="UniProtKB-KW"/>
</dbReference>
<keyword evidence="3" id="KW-0496">Mitochondrion</keyword>
<keyword evidence="3" id="KW-0255">Endonuclease</keyword>
<organism evidence="3">
    <name type="scientific">Trametes coccinea</name>
    <name type="common">Orange bracket</name>
    <name type="synonym">Pycnoporus coccineus</name>
    <dbReference type="NCBI Taxonomy" id="158605"/>
    <lineage>
        <taxon>Eukaryota</taxon>
        <taxon>Fungi</taxon>
        <taxon>Dikarya</taxon>
        <taxon>Basidiomycota</taxon>
        <taxon>Agaricomycotina</taxon>
        <taxon>Agaricomycetes</taxon>
        <taxon>Polyporales</taxon>
        <taxon>Polyporaceae</taxon>
        <taxon>Trametes</taxon>
    </lineage>
</organism>
<dbReference type="EMBL" id="MT479166">
    <property type="protein sequence ID" value="QPF23656.1"/>
    <property type="molecule type" value="Genomic_DNA"/>
</dbReference>
<evidence type="ECO:0000259" key="2">
    <source>
        <dbReference type="Pfam" id="PF00961"/>
    </source>
</evidence>
<dbReference type="AlphaFoldDB" id="A0A7S9A2I3"/>
<protein>
    <submittedName>
        <fullName evidence="3">LAGLIDADG endonuclease</fullName>
    </submittedName>
</protein>
<name>A0A7S9A2I3_TRACO</name>
<dbReference type="PANTHER" id="PTHR36181:SF2">
    <property type="entry name" value="INTRON-ENCODED ENDONUCLEASE AI3-RELATED"/>
    <property type="match status" value="1"/>
</dbReference>
<comment type="function">
    <text evidence="1">Mitochondrial DNA endonuclease involved in intron homing.</text>
</comment>
<dbReference type="PANTHER" id="PTHR36181">
    <property type="entry name" value="INTRON-ENCODED ENDONUCLEASE AI3-RELATED"/>
    <property type="match status" value="1"/>
</dbReference>
<accession>A0A7S9A2I3</accession>
<dbReference type="GeneID" id="63653040"/>
<dbReference type="InterPro" id="IPR004860">
    <property type="entry name" value="LAGLIDADG_dom"/>
</dbReference>
<dbReference type="GO" id="GO:0005739">
    <property type="term" value="C:mitochondrion"/>
    <property type="evidence" value="ECO:0007669"/>
    <property type="project" value="UniProtKB-ARBA"/>
</dbReference>
<dbReference type="Gene3D" id="3.10.28.10">
    <property type="entry name" value="Homing endonucleases"/>
    <property type="match status" value="1"/>
</dbReference>
<dbReference type="RefSeq" id="YP_010044415.1">
    <property type="nucleotide sequence ID" value="NC_054272.1"/>
</dbReference>
<dbReference type="InterPro" id="IPR051289">
    <property type="entry name" value="LAGLIDADG_Endonuclease"/>
</dbReference>
<feature type="domain" description="Homing endonuclease LAGLIDADG" evidence="2">
    <location>
        <begin position="24"/>
        <end position="131"/>
    </location>
</feature>
<sequence length="215" mass="24988">MKTLRIDFSEMETRKFSITPYWVLGFVEGEGSFTVAKRDYTLLFILTQSAKDLRLMEEVQNFFLSLCNDTPTAGKYVNKGVRLYRETKSNADAVYVSIGREDIITKIIIPFFDSLSWHSKKEKDYQDWKIILRLKQLGLHFTDEGIRVINLILNQMNLKRLSSSNSVKVDKEFLNKTIVNLLNGPSNIETHEYGRIFVKSLNIYFNLAARDKIKV</sequence>